<dbReference type="InterPro" id="IPR042119">
    <property type="entry name" value="QueA_dom2"/>
</dbReference>
<evidence type="ECO:0000256" key="9">
    <source>
        <dbReference type="ARBA" id="ARBA00061210"/>
    </source>
</evidence>
<comment type="similarity">
    <text evidence="9 13">Belongs to the QueA family.</text>
</comment>
<comment type="subunit">
    <text evidence="3 13">Monomer.</text>
</comment>
<dbReference type="GO" id="GO:0005737">
    <property type="term" value="C:cytoplasm"/>
    <property type="evidence" value="ECO:0007669"/>
    <property type="project" value="UniProtKB-SubCell"/>
</dbReference>
<dbReference type="FunFam" id="2.40.10.240:FF:000002">
    <property type="entry name" value="S-adenosylmethionine:tRNA ribosyltransferase-isomerase"/>
    <property type="match status" value="1"/>
</dbReference>
<dbReference type="SUPFAM" id="SSF111337">
    <property type="entry name" value="QueA-like"/>
    <property type="match status" value="1"/>
</dbReference>
<organism evidence="14 15">
    <name type="scientific">Desulfocucumis palustris</name>
    <dbReference type="NCBI Taxonomy" id="1898651"/>
    <lineage>
        <taxon>Bacteria</taxon>
        <taxon>Bacillati</taxon>
        <taxon>Bacillota</taxon>
        <taxon>Clostridia</taxon>
        <taxon>Eubacteriales</taxon>
        <taxon>Desulfocucumaceae</taxon>
        <taxon>Desulfocucumis</taxon>
    </lineage>
</organism>
<dbReference type="GO" id="GO:0008616">
    <property type="term" value="P:tRNA queuosine(34) biosynthetic process"/>
    <property type="evidence" value="ECO:0007669"/>
    <property type="project" value="UniProtKB-UniRule"/>
</dbReference>
<comment type="caution">
    <text evidence="14">The sequence shown here is derived from an EMBL/GenBank/DDBJ whole genome shotgun (WGS) entry which is preliminary data.</text>
</comment>
<evidence type="ECO:0000313" key="14">
    <source>
        <dbReference type="EMBL" id="GBF35325.1"/>
    </source>
</evidence>
<evidence type="ECO:0000256" key="11">
    <source>
        <dbReference type="ARBA" id="ARBA00069325"/>
    </source>
</evidence>
<evidence type="ECO:0000256" key="3">
    <source>
        <dbReference type="ARBA" id="ARBA00011245"/>
    </source>
</evidence>
<dbReference type="FunFam" id="3.40.1780.10:FF:000001">
    <property type="entry name" value="S-adenosylmethionine:tRNA ribosyltransferase-isomerase"/>
    <property type="match status" value="1"/>
</dbReference>
<gene>
    <name evidence="13" type="primary">queA</name>
    <name evidence="14" type="ORF">DCCM_4448</name>
</gene>
<dbReference type="NCBIfam" id="NF001140">
    <property type="entry name" value="PRK00147.1"/>
    <property type="match status" value="1"/>
</dbReference>
<dbReference type="UniPathway" id="UPA00392"/>
<evidence type="ECO:0000256" key="1">
    <source>
        <dbReference type="ARBA" id="ARBA00004496"/>
    </source>
</evidence>
<keyword evidence="6 13" id="KW-0949">S-adenosyl-L-methionine</keyword>
<comment type="pathway">
    <text evidence="2 13">tRNA modification; tRNA-queuosine biosynthesis.</text>
</comment>
<dbReference type="EC" id="2.4.99.17" evidence="10 13"/>
<evidence type="ECO:0000256" key="8">
    <source>
        <dbReference type="ARBA" id="ARBA00052751"/>
    </source>
</evidence>
<accession>A0A2L2XGK3</accession>
<evidence type="ECO:0000256" key="4">
    <source>
        <dbReference type="ARBA" id="ARBA00022490"/>
    </source>
</evidence>
<keyword evidence="4 13" id="KW-0963">Cytoplasm</keyword>
<keyword evidence="15" id="KW-1185">Reference proteome</keyword>
<comment type="function">
    <text evidence="13">Transfers and isomerizes the ribose moiety from AdoMet to the 7-aminomethyl group of 7-deazaguanine (preQ1-tRNA) to give epoxyqueuosine (oQ-tRNA).</text>
</comment>
<dbReference type="PANTHER" id="PTHR30307">
    <property type="entry name" value="S-ADENOSYLMETHIONINE:TRNA RIBOSYLTRANSFERASE-ISOMERASE"/>
    <property type="match status" value="1"/>
</dbReference>
<dbReference type="OrthoDB" id="9805933at2"/>
<dbReference type="InterPro" id="IPR003699">
    <property type="entry name" value="QueA"/>
</dbReference>
<dbReference type="Gene3D" id="2.40.10.240">
    <property type="entry name" value="QueA-like"/>
    <property type="match status" value="1"/>
</dbReference>
<evidence type="ECO:0000256" key="13">
    <source>
        <dbReference type="HAMAP-Rule" id="MF_00113"/>
    </source>
</evidence>
<evidence type="ECO:0000313" key="15">
    <source>
        <dbReference type="Proteomes" id="UP000239549"/>
    </source>
</evidence>
<dbReference type="EMBL" id="BFAV01000157">
    <property type="protein sequence ID" value="GBF35325.1"/>
    <property type="molecule type" value="Genomic_DNA"/>
</dbReference>
<dbReference type="Pfam" id="PF02547">
    <property type="entry name" value="Queuosine_synth"/>
    <property type="match status" value="1"/>
</dbReference>
<dbReference type="HAMAP" id="MF_00113">
    <property type="entry name" value="QueA"/>
    <property type="match status" value="1"/>
</dbReference>
<evidence type="ECO:0000256" key="6">
    <source>
        <dbReference type="ARBA" id="ARBA00022691"/>
    </source>
</evidence>
<comment type="catalytic activity">
    <reaction evidence="8 13">
        <text>7-aminomethyl-7-carbaguanosine(34) in tRNA + S-adenosyl-L-methionine = epoxyqueuosine(34) in tRNA + adenine + L-methionine + 2 H(+)</text>
        <dbReference type="Rhea" id="RHEA:32155"/>
        <dbReference type="Rhea" id="RHEA-COMP:10342"/>
        <dbReference type="Rhea" id="RHEA-COMP:18582"/>
        <dbReference type="ChEBI" id="CHEBI:15378"/>
        <dbReference type="ChEBI" id="CHEBI:16708"/>
        <dbReference type="ChEBI" id="CHEBI:57844"/>
        <dbReference type="ChEBI" id="CHEBI:59789"/>
        <dbReference type="ChEBI" id="CHEBI:82833"/>
        <dbReference type="ChEBI" id="CHEBI:194443"/>
        <dbReference type="EC" id="2.4.99.17"/>
    </reaction>
</comment>
<evidence type="ECO:0000256" key="12">
    <source>
        <dbReference type="ARBA" id="ARBA00076160"/>
    </source>
</evidence>
<evidence type="ECO:0000256" key="5">
    <source>
        <dbReference type="ARBA" id="ARBA00022679"/>
    </source>
</evidence>
<evidence type="ECO:0000256" key="7">
    <source>
        <dbReference type="ARBA" id="ARBA00022785"/>
    </source>
</evidence>
<comment type="subcellular location">
    <subcellularLocation>
        <location evidence="1 13">Cytoplasm</location>
    </subcellularLocation>
</comment>
<sequence length="341" mass="38090">MKTADFDYFLPEELIAQDPGLKRDESRLLVLRRDGSGMEHRKFNNIVEYLAPGDVLVINDTRVIPARLFARKAPTGAEIEVLLLRQLSPHSWETLVRPGKRVRPGTRLIFSQGLLEADVADVTDAGGRILDFKYQGDFNEVIEKIGRMPLPPYIKNYPADPGRYQTVYAREPGSVAAPTAGLHFTPELLERIKGKGVNIVSVLLHVGLGTFRPVTAENVEEHLMHREYYEITPRAAEIINGARAGAGRVIAVGTTSTRCLESSAEQDGKVRPGTGWTDIFIYPGYKFKVIDGLITNFHLPCSTLLMLVSAFAGRERVLDAYRTAVDRRYRFFSFGDAMLLI</sequence>
<dbReference type="InterPro" id="IPR042118">
    <property type="entry name" value="QueA_dom1"/>
</dbReference>
<keyword evidence="14" id="KW-0413">Isomerase</keyword>
<dbReference type="RefSeq" id="WP_104373381.1">
    <property type="nucleotide sequence ID" value="NZ_BFAV01000157.1"/>
</dbReference>
<dbReference type="PANTHER" id="PTHR30307:SF0">
    <property type="entry name" value="S-ADENOSYLMETHIONINE:TRNA RIBOSYLTRANSFERASE-ISOMERASE"/>
    <property type="match status" value="1"/>
</dbReference>
<dbReference type="NCBIfam" id="TIGR00113">
    <property type="entry name" value="queA"/>
    <property type="match status" value="1"/>
</dbReference>
<protein>
    <recommendedName>
        <fullName evidence="11 13">S-adenosylmethionine:tRNA ribosyltransferase-isomerase</fullName>
        <ecNumber evidence="10 13">2.4.99.17</ecNumber>
    </recommendedName>
    <alternativeName>
        <fullName evidence="12 13">Queuosine biosynthesis protein QueA</fullName>
    </alternativeName>
</protein>
<reference evidence="15" key="1">
    <citation type="submission" date="2018-02" db="EMBL/GenBank/DDBJ databases">
        <title>Genome sequence of Desulfocucumis palustris strain NAW-5.</title>
        <authorList>
            <person name="Watanabe M."/>
            <person name="Kojima H."/>
            <person name="Fukui M."/>
        </authorList>
    </citation>
    <scope>NUCLEOTIDE SEQUENCE [LARGE SCALE GENOMIC DNA]</scope>
    <source>
        <strain evidence="15">NAW-5</strain>
    </source>
</reference>
<dbReference type="Proteomes" id="UP000239549">
    <property type="component" value="Unassembled WGS sequence"/>
</dbReference>
<keyword evidence="5 13" id="KW-0808">Transferase</keyword>
<dbReference type="InterPro" id="IPR036100">
    <property type="entry name" value="QueA_sf"/>
</dbReference>
<evidence type="ECO:0000256" key="10">
    <source>
        <dbReference type="ARBA" id="ARBA00066503"/>
    </source>
</evidence>
<proteinExistence type="inferred from homology"/>
<dbReference type="GO" id="GO:0051075">
    <property type="term" value="F:S-adenosylmethionine:tRNA ribosyltransferase-isomerase activity"/>
    <property type="evidence" value="ECO:0007669"/>
    <property type="project" value="UniProtKB-EC"/>
</dbReference>
<dbReference type="Gene3D" id="3.40.1780.10">
    <property type="entry name" value="QueA-like"/>
    <property type="match status" value="1"/>
</dbReference>
<name>A0A2L2XGK3_9FIRM</name>
<dbReference type="AlphaFoldDB" id="A0A2L2XGK3"/>
<evidence type="ECO:0000256" key="2">
    <source>
        <dbReference type="ARBA" id="ARBA00004691"/>
    </source>
</evidence>
<keyword evidence="7 13" id="KW-0671">Queuosine biosynthesis</keyword>